<feature type="domain" description="VWFC" evidence="4">
    <location>
        <begin position="536"/>
        <end position="606"/>
    </location>
</feature>
<evidence type="ECO:0000256" key="1">
    <source>
        <dbReference type="ARBA" id="ARBA00022729"/>
    </source>
</evidence>
<protein>
    <submittedName>
        <fullName evidence="6">Cysteine rich transmembrane BMP regulator 1</fullName>
    </submittedName>
</protein>
<dbReference type="Proteomes" id="UP001307889">
    <property type="component" value="Chromosome 1"/>
</dbReference>
<feature type="domain" description="VWFC" evidence="4">
    <location>
        <begin position="274"/>
        <end position="345"/>
    </location>
</feature>
<evidence type="ECO:0000256" key="3">
    <source>
        <dbReference type="SAM" id="Phobius"/>
    </source>
</evidence>
<dbReference type="PROSITE" id="PS51252">
    <property type="entry name" value="ANTISTASIN"/>
    <property type="match status" value="2"/>
</dbReference>
<dbReference type="InterPro" id="IPR004094">
    <property type="entry name" value="Antistasin-like"/>
</dbReference>
<feature type="transmembrane region" description="Helical" evidence="3">
    <location>
        <begin position="683"/>
        <end position="704"/>
    </location>
</feature>
<dbReference type="SUPFAM" id="SSF57262">
    <property type="entry name" value="Leech antihemostatic proteins"/>
    <property type="match status" value="1"/>
</dbReference>
<dbReference type="InterPro" id="IPR001007">
    <property type="entry name" value="VWF_dom"/>
</dbReference>
<dbReference type="Pfam" id="PF23334">
    <property type="entry name" value="VWC2L_2nd"/>
    <property type="match status" value="1"/>
</dbReference>
<feature type="domain" description="VWFC" evidence="4">
    <location>
        <begin position="482"/>
        <end position="539"/>
    </location>
</feature>
<dbReference type="SMART" id="SM00214">
    <property type="entry name" value="VWC"/>
    <property type="match status" value="6"/>
</dbReference>
<keyword evidence="7" id="KW-1185">Reference proteome</keyword>
<dbReference type="SMART" id="SM00215">
    <property type="entry name" value="VWC_out"/>
    <property type="match status" value="3"/>
</dbReference>
<dbReference type="InterPro" id="IPR011061">
    <property type="entry name" value="Hirudin/antistatin"/>
</dbReference>
<evidence type="ECO:0000313" key="6">
    <source>
        <dbReference type="EMBL" id="BES89566.1"/>
    </source>
</evidence>
<keyword evidence="3" id="KW-0472">Membrane</keyword>
<name>A0ABN7AFA7_9HEMI</name>
<dbReference type="PANTHER" id="PTHR46439:SF1">
    <property type="entry name" value="CYSTEINE-RICH MOTOR NEURON 1 PROTEIN"/>
    <property type="match status" value="1"/>
</dbReference>
<sequence>MDPFHIEWEMRWNSIMGWGTSSNSVPQICLFGFIKVELKSMTLASPLGLNCSDSGECDDDQPCPTDSHLDPDTSVCTCTPGHCAPPRCPFKSKLLLTRNATHTPGDCCDVYKCISSSEDSCAGVVCPTDEPECPPDSSRLPKSMKDGDCCSVPRGCECFRCTPSTSCPPGQTSKVIRPGNGQPGSCCPIYECQPQKDSKDNTCIFNGEEKPDGSKWMKNQCSECTCTGGTVMCTAINCPPPPKECTKTTLPKGECCPVCIHPNDPADSPYTKPGGCMTERGVIYENGATWEEDDCTNCTCKEGSKTCQAGMCHQIENSCEPCEPTLDKDGSGNIICKCSDGPKCPPMTGCSKKCKYGYKTARNGCALCKCEHCKPIDNCKKRCPHGLQTNERGCPVCKCRPSPAINESIEKGARSNCLTDGPVARDDGEAWYDGCRQCYCYGGKEMCALVSCPKLSCAGAVIPKNSCCPVCPGNETRHAEHIVCYGPGGVKKEGETWVDGCMECICHGGRVLCHQEPCPPTLCTHPIAPQEGSCCPTCLQPVTLPSVDDVDCGPDRPAGSTWRQDSCVSCICVNGIADCYTQVCNQPDATCKNPLHVKNQCCSICFDAFQEENSCQVGNVTFSLGDVWEVKKCERCTCGSGRIITCTQTVCESGCSNSNPCCPNCSDGYGHDSDAHSGMKIPGWLYLVITAVLLALGLCTVNLIKNWDRFGIDSDPCNGNYKVVATCDNPPPSSKGPV</sequence>
<evidence type="ECO:0000256" key="2">
    <source>
        <dbReference type="ARBA" id="ARBA00022737"/>
    </source>
</evidence>
<dbReference type="Pfam" id="PF00093">
    <property type="entry name" value="VWC"/>
    <property type="match status" value="2"/>
</dbReference>
<feature type="domain" description="Antistasin-like" evidence="5">
    <location>
        <begin position="344"/>
        <end position="370"/>
    </location>
</feature>
<feature type="domain" description="VWFC" evidence="4">
    <location>
        <begin position="415"/>
        <end position="472"/>
    </location>
</feature>
<accession>A0ABN7AFA7</accession>
<keyword evidence="3 6" id="KW-0812">Transmembrane</keyword>
<dbReference type="Gene3D" id="2.10.70.10">
    <property type="entry name" value="Complement Module, domain 1"/>
    <property type="match status" value="1"/>
</dbReference>
<dbReference type="PROSITE" id="PS50184">
    <property type="entry name" value="VWFC_2"/>
    <property type="match status" value="6"/>
</dbReference>
<keyword evidence="1" id="KW-0732">Signal</keyword>
<feature type="domain" description="VWFC" evidence="4">
    <location>
        <begin position="201"/>
        <end position="260"/>
    </location>
</feature>
<dbReference type="PANTHER" id="PTHR46439">
    <property type="entry name" value="CYSTEINE-RICH MOTOR NEURON 1 PROTEIN"/>
    <property type="match status" value="1"/>
</dbReference>
<dbReference type="Gene3D" id="6.20.200.20">
    <property type="match status" value="4"/>
</dbReference>
<dbReference type="Gene3D" id="2.10.22.10">
    <property type="entry name" value="Antistasin, domain 1"/>
    <property type="match status" value="2"/>
</dbReference>
<evidence type="ECO:0000259" key="5">
    <source>
        <dbReference type="PROSITE" id="PS51252"/>
    </source>
</evidence>
<keyword evidence="2" id="KW-0677">Repeat</keyword>
<evidence type="ECO:0000313" key="7">
    <source>
        <dbReference type="Proteomes" id="UP001307889"/>
    </source>
</evidence>
<reference evidence="6 7" key="1">
    <citation type="submission" date="2023-09" db="EMBL/GenBank/DDBJ databases">
        <title>Nesidiocoris tenuis whole genome shotgun sequence.</title>
        <authorList>
            <person name="Shibata T."/>
            <person name="Shimoda M."/>
            <person name="Kobayashi T."/>
            <person name="Uehara T."/>
        </authorList>
    </citation>
    <scope>NUCLEOTIDE SEQUENCE [LARGE SCALE GENOMIC DNA]</scope>
    <source>
        <strain evidence="6 7">Japan</strain>
    </source>
</reference>
<dbReference type="EMBL" id="AP028909">
    <property type="protein sequence ID" value="BES89566.1"/>
    <property type="molecule type" value="Genomic_DNA"/>
</dbReference>
<gene>
    <name evidence="6" type="ORF">NTJ_02373</name>
</gene>
<proteinExistence type="predicted"/>
<keyword evidence="3" id="KW-1133">Transmembrane helix</keyword>
<dbReference type="SUPFAM" id="SSF57603">
    <property type="entry name" value="FnI-like domain"/>
    <property type="match status" value="4"/>
</dbReference>
<dbReference type="Pfam" id="PF02822">
    <property type="entry name" value="Antistasin"/>
    <property type="match status" value="2"/>
</dbReference>
<evidence type="ECO:0000259" key="4">
    <source>
        <dbReference type="PROSITE" id="PS50184"/>
    </source>
</evidence>
<dbReference type="InterPro" id="IPR052624">
    <property type="entry name" value="CRIM1"/>
</dbReference>
<feature type="domain" description="Antistasin-like" evidence="5">
    <location>
        <begin position="373"/>
        <end position="399"/>
    </location>
</feature>
<dbReference type="PROSITE" id="PS01208">
    <property type="entry name" value="VWFC_1"/>
    <property type="match status" value="2"/>
</dbReference>
<feature type="domain" description="VWFC" evidence="4">
    <location>
        <begin position="613"/>
        <end position="666"/>
    </location>
</feature>
<organism evidence="6 7">
    <name type="scientific">Nesidiocoris tenuis</name>
    <dbReference type="NCBI Taxonomy" id="355587"/>
    <lineage>
        <taxon>Eukaryota</taxon>
        <taxon>Metazoa</taxon>
        <taxon>Ecdysozoa</taxon>
        <taxon>Arthropoda</taxon>
        <taxon>Hexapoda</taxon>
        <taxon>Insecta</taxon>
        <taxon>Pterygota</taxon>
        <taxon>Neoptera</taxon>
        <taxon>Paraneoptera</taxon>
        <taxon>Hemiptera</taxon>
        <taxon>Heteroptera</taxon>
        <taxon>Panheteroptera</taxon>
        <taxon>Cimicomorpha</taxon>
        <taxon>Miridae</taxon>
        <taxon>Dicyphina</taxon>
        <taxon>Nesidiocoris</taxon>
    </lineage>
</organism>